<organism evidence="2 3">
    <name type="scientific">Roseivirga pacifica</name>
    <dbReference type="NCBI Taxonomy" id="1267423"/>
    <lineage>
        <taxon>Bacteria</taxon>
        <taxon>Pseudomonadati</taxon>
        <taxon>Bacteroidota</taxon>
        <taxon>Cytophagia</taxon>
        <taxon>Cytophagales</taxon>
        <taxon>Roseivirgaceae</taxon>
        <taxon>Roseivirga</taxon>
    </lineage>
</organism>
<evidence type="ECO:0000313" key="2">
    <source>
        <dbReference type="EMBL" id="SEW19356.1"/>
    </source>
</evidence>
<dbReference type="SUPFAM" id="SSF52540">
    <property type="entry name" value="P-loop containing nucleoside triphosphate hydrolases"/>
    <property type="match status" value="1"/>
</dbReference>
<dbReference type="GO" id="GO:0006302">
    <property type="term" value="P:double-strand break repair"/>
    <property type="evidence" value="ECO:0007669"/>
    <property type="project" value="InterPro"/>
</dbReference>
<dbReference type="PANTHER" id="PTHR43581:SF2">
    <property type="entry name" value="EXCINUCLEASE ATPASE SUBUNIT"/>
    <property type="match status" value="1"/>
</dbReference>
<proteinExistence type="predicted"/>
<reference evidence="3" key="1">
    <citation type="submission" date="2016-10" db="EMBL/GenBank/DDBJ databases">
        <authorList>
            <person name="Varghese N."/>
            <person name="Submissions S."/>
        </authorList>
    </citation>
    <scope>NUCLEOTIDE SEQUENCE [LARGE SCALE GENOMIC DNA]</scope>
    <source>
        <strain evidence="3">CGMCC 1.12402</strain>
    </source>
</reference>
<keyword evidence="3" id="KW-1185">Reference proteome</keyword>
<dbReference type="GeneID" id="99986536"/>
<evidence type="ECO:0000259" key="1">
    <source>
        <dbReference type="Pfam" id="PF13304"/>
    </source>
</evidence>
<dbReference type="InterPro" id="IPR003959">
    <property type="entry name" value="ATPase_AAA_core"/>
</dbReference>
<sequence>MIKSINIESWRQFDNVQIDFHPRLTILTGANGAGKTTLLNIINQHFGWQNNLVGTAKRDKKTGGLKYLTGFWKSIFESNFSDSNNPNNPDRIGDLIYANGSRTNLLIPKKIDTTYQVQIQQQQPLKGFNIPSHRPIYKYQNVPNIKTSVITKRQAFQQYRKSQVKRYFGSHSDKTETYFIKETLISLAALGYGNQIVNANEGAIRIYEGFIEILRTVLPPKLGFKSLSVRIPEVVLETDSGEFSIDAVSGGIASIIDLAWQIYMFDESDQQFVVSFDEPENHLHPEMQKTLLPNFLKAFPNVQFIVASHNPFIISSVNDSNVYALVYNEENKVVSELLENVEKSGTANEILRQALGIETTTPEWVDDRIDDLLEKYSSAGITPENIQTFKHELTEIGLSNYINQAVVELISRKK</sequence>
<dbReference type="Gene3D" id="3.40.50.300">
    <property type="entry name" value="P-loop containing nucleotide triphosphate hydrolases"/>
    <property type="match status" value="1"/>
</dbReference>
<dbReference type="EMBL" id="FOIR01000002">
    <property type="protein sequence ID" value="SEW19356.1"/>
    <property type="molecule type" value="Genomic_DNA"/>
</dbReference>
<dbReference type="RefSeq" id="WP_162844766.1">
    <property type="nucleotide sequence ID" value="NZ_FOIR01000002.1"/>
</dbReference>
<accession>A0A1I0PXR4</accession>
<evidence type="ECO:0000313" key="3">
    <source>
        <dbReference type="Proteomes" id="UP000199437"/>
    </source>
</evidence>
<dbReference type="InterPro" id="IPR051396">
    <property type="entry name" value="Bact_Antivir_Def_Nuclease"/>
</dbReference>
<dbReference type="Pfam" id="PF13304">
    <property type="entry name" value="AAA_21"/>
    <property type="match status" value="1"/>
</dbReference>
<protein>
    <submittedName>
        <fullName evidence="2">AAA domain-containing protein, putative AbiEii toxin, Type IV TA system</fullName>
    </submittedName>
</protein>
<dbReference type="PANTHER" id="PTHR43581">
    <property type="entry name" value="ATP/GTP PHOSPHATASE"/>
    <property type="match status" value="1"/>
</dbReference>
<name>A0A1I0PXR4_9BACT</name>
<dbReference type="AlphaFoldDB" id="A0A1I0PXR4"/>
<dbReference type="Proteomes" id="UP000199437">
    <property type="component" value="Unassembled WGS sequence"/>
</dbReference>
<dbReference type="InterPro" id="IPR027417">
    <property type="entry name" value="P-loop_NTPase"/>
</dbReference>
<feature type="domain" description="ATPase AAA-type core" evidence="1">
    <location>
        <begin position="24"/>
        <end position="315"/>
    </location>
</feature>
<dbReference type="GO" id="GO:0016887">
    <property type="term" value="F:ATP hydrolysis activity"/>
    <property type="evidence" value="ECO:0007669"/>
    <property type="project" value="InterPro"/>
</dbReference>
<gene>
    <name evidence="2" type="ORF">SAMN05216290_1817</name>
</gene>
<dbReference type="GO" id="GO:0005524">
    <property type="term" value="F:ATP binding"/>
    <property type="evidence" value="ECO:0007669"/>
    <property type="project" value="InterPro"/>
</dbReference>